<dbReference type="EMBL" id="BFAD01000017">
    <property type="protein sequence ID" value="GBE89885.1"/>
    <property type="molecule type" value="Genomic_DNA"/>
</dbReference>
<evidence type="ECO:0000313" key="3">
    <source>
        <dbReference type="Proteomes" id="UP000287166"/>
    </source>
</evidence>
<protein>
    <submittedName>
        <fullName evidence="2">Uncharacterized protein</fullName>
    </submittedName>
</protein>
<dbReference type="Proteomes" id="UP000287166">
    <property type="component" value="Unassembled WGS sequence"/>
</dbReference>
<proteinExistence type="predicted"/>
<sequence length="157" mass="17059">MVIALYQQDFLSAAGYASAFVFMGTRECSIVADTAVLVLTWVKTLQYRRAATRANARTAITTVLLKDGTVYFASLLFLNVFALGIGQLADLMAVMTTWTAALTSVLTSRFMLDLREAATAVDTSASDISQPIPLRTMTLRYGPMNNEPSEIGSLFVV</sequence>
<dbReference type="OrthoDB" id="2799286at2759"/>
<dbReference type="GeneID" id="38786802"/>
<reference evidence="2 3" key="1">
    <citation type="journal article" date="2018" name="Sci. Rep.">
        <title>Genome sequence of the cauliflower mushroom Sparassis crispa (Hanabiratake) and its association with beneficial usage.</title>
        <authorList>
            <person name="Kiyama R."/>
            <person name="Furutani Y."/>
            <person name="Kawaguchi K."/>
            <person name="Nakanishi T."/>
        </authorList>
    </citation>
    <scope>NUCLEOTIDE SEQUENCE [LARGE SCALE GENOMIC DNA]</scope>
</reference>
<dbReference type="AlphaFoldDB" id="A0A401H614"/>
<name>A0A401H614_9APHY</name>
<keyword evidence="1" id="KW-0812">Transmembrane</keyword>
<keyword evidence="1" id="KW-0472">Membrane</keyword>
<keyword evidence="3" id="KW-1185">Reference proteome</keyword>
<dbReference type="InParanoid" id="A0A401H614"/>
<organism evidence="2 3">
    <name type="scientific">Sparassis crispa</name>
    <dbReference type="NCBI Taxonomy" id="139825"/>
    <lineage>
        <taxon>Eukaryota</taxon>
        <taxon>Fungi</taxon>
        <taxon>Dikarya</taxon>
        <taxon>Basidiomycota</taxon>
        <taxon>Agaricomycotina</taxon>
        <taxon>Agaricomycetes</taxon>
        <taxon>Polyporales</taxon>
        <taxon>Sparassidaceae</taxon>
        <taxon>Sparassis</taxon>
    </lineage>
</organism>
<evidence type="ECO:0000256" key="1">
    <source>
        <dbReference type="SAM" id="Phobius"/>
    </source>
</evidence>
<dbReference type="RefSeq" id="XP_027620798.1">
    <property type="nucleotide sequence ID" value="XM_027764997.1"/>
</dbReference>
<feature type="transmembrane region" description="Helical" evidence="1">
    <location>
        <begin position="63"/>
        <end position="85"/>
    </location>
</feature>
<keyword evidence="1" id="KW-1133">Transmembrane helix</keyword>
<evidence type="ECO:0000313" key="2">
    <source>
        <dbReference type="EMBL" id="GBE89885.1"/>
    </source>
</evidence>
<accession>A0A401H614</accession>
<gene>
    <name evidence="2" type="ORF">SCP_1702110</name>
</gene>
<comment type="caution">
    <text evidence="2">The sequence shown here is derived from an EMBL/GenBank/DDBJ whole genome shotgun (WGS) entry which is preliminary data.</text>
</comment>
<feature type="transmembrane region" description="Helical" evidence="1">
    <location>
        <begin position="20"/>
        <end position="42"/>
    </location>
</feature>